<sequence length="202" mass="23557">MCQPKTHSLEVLVKFVMKVYVPMWFRIKAKPACVYGAKHLFDTIQLSRYLPQDLKDVIDSVIQRNGYFGHPENMLLAMLADTNKTMRELAFRQIMKIRSHSDLQTQVRTFILPKFNFEAADFYDLLLRQECALTKPPLLRNVSENDLIKIVENPFQSLIFKEIAEFPFHTQAVERTVKLVTEASIFSRNVIPKLYKKGVFIT</sequence>
<organism evidence="1 2">
    <name type="scientific">Brassicogethes aeneus</name>
    <name type="common">Rape pollen beetle</name>
    <name type="synonym">Meligethes aeneus</name>
    <dbReference type="NCBI Taxonomy" id="1431903"/>
    <lineage>
        <taxon>Eukaryota</taxon>
        <taxon>Metazoa</taxon>
        <taxon>Ecdysozoa</taxon>
        <taxon>Arthropoda</taxon>
        <taxon>Hexapoda</taxon>
        <taxon>Insecta</taxon>
        <taxon>Pterygota</taxon>
        <taxon>Neoptera</taxon>
        <taxon>Endopterygota</taxon>
        <taxon>Coleoptera</taxon>
        <taxon>Polyphaga</taxon>
        <taxon>Cucujiformia</taxon>
        <taxon>Nitidulidae</taxon>
        <taxon>Meligethinae</taxon>
        <taxon>Brassicogethes</taxon>
    </lineage>
</organism>
<accession>A0A9P0B502</accession>
<evidence type="ECO:0000313" key="1">
    <source>
        <dbReference type="EMBL" id="CAH0555113.1"/>
    </source>
</evidence>
<dbReference type="AlphaFoldDB" id="A0A9P0B502"/>
<evidence type="ECO:0000313" key="2">
    <source>
        <dbReference type="Proteomes" id="UP001154078"/>
    </source>
</evidence>
<reference evidence="1" key="1">
    <citation type="submission" date="2021-12" db="EMBL/GenBank/DDBJ databases">
        <authorList>
            <person name="King R."/>
        </authorList>
    </citation>
    <scope>NUCLEOTIDE SEQUENCE</scope>
</reference>
<name>A0A9P0B502_BRAAE</name>
<gene>
    <name evidence="1" type="ORF">MELIAE_LOCUS6549</name>
</gene>
<keyword evidence="2" id="KW-1185">Reference proteome</keyword>
<dbReference type="PANTHER" id="PTHR46409:SF1">
    <property type="entry name" value="HTH PSQ-TYPE DOMAIN-CONTAINING PROTEIN"/>
    <property type="match status" value="1"/>
</dbReference>
<protein>
    <submittedName>
        <fullName evidence="1">Uncharacterized protein</fullName>
    </submittedName>
</protein>
<dbReference type="EMBL" id="OV121135">
    <property type="protein sequence ID" value="CAH0555113.1"/>
    <property type="molecule type" value="Genomic_DNA"/>
</dbReference>
<dbReference type="PANTHER" id="PTHR46409">
    <property type="entry name" value="HTH PSQ-TYPE DOMAIN-CONTAINING PROTEIN"/>
    <property type="match status" value="1"/>
</dbReference>
<proteinExistence type="predicted"/>
<dbReference type="OrthoDB" id="6755154at2759"/>
<dbReference type="Proteomes" id="UP001154078">
    <property type="component" value="Chromosome 4"/>
</dbReference>